<dbReference type="Pfam" id="PF02732">
    <property type="entry name" value="ERCC4"/>
    <property type="match status" value="1"/>
</dbReference>
<feature type="compositionally biased region" description="Basic and acidic residues" evidence="14">
    <location>
        <begin position="232"/>
        <end position="244"/>
    </location>
</feature>
<keyword evidence="4" id="KW-0540">Nuclease</keyword>
<feature type="region of interest" description="Disordered" evidence="14">
    <location>
        <begin position="105"/>
        <end position="255"/>
    </location>
</feature>
<keyword evidence="7" id="KW-0227">DNA damage</keyword>
<proteinExistence type="inferred from homology"/>
<evidence type="ECO:0000256" key="4">
    <source>
        <dbReference type="ARBA" id="ARBA00022722"/>
    </source>
</evidence>
<dbReference type="InterPro" id="IPR042530">
    <property type="entry name" value="EME1/EME2_C"/>
</dbReference>
<dbReference type="Gene3D" id="1.10.150.670">
    <property type="entry name" value="Crossover junction endonuclease EME1, DNA-binding domain"/>
    <property type="match status" value="1"/>
</dbReference>
<feature type="domain" description="ERCC4" evidence="15">
    <location>
        <begin position="410"/>
        <end position="555"/>
    </location>
</feature>
<keyword evidence="11" id="KW-0234">DNA repair</keyword>
<evidence type="ECO:0000313" key="16">
    <source>
        <dbReference type="EMBL" id="KAF6199027.1"/>
    </source>
</evidence>
<protein>
    <recommendedName>
        <fullName evidence="15">ERCC4 domain-containing protein</fullName>
    </recommendedName>
</protein>
<evidence type="ECO:0000256" key="8">
    <source>
        <dbReference type="ARBA" id="ARBA00022801"/>
    </source>
</evidence>
<dbReference type="Pfam" id="PF21292">
    <property type="entry name" value="EME1-MUS81_C"/>
    <property type="match status" value="1"/>
</dbReference>
<reference evidence="16" key="1">
    <citation type="journal article" date="2021" name="Mol. Ecol. Resour.">
        <title>Apolygus lucorum genome provides insights into omnivorousness and mesophyll feeding.</title>
        <authorList>
            <person name="Liu Y."/>
            <person name="Liu H."/>
            <person name="Wang H."/>
            <person name="Huang T."/>
            <person name="Liu B."/>
            <person name="Yang B."/>
            <person name="Yin L."/>
            <person name="Li B."/>
            <person name="Zhang Y."/>
            <person name="Zhang S."/>
            <person name="Jiang F."/>
            <person name="Zhang X."/>
            <person name="Ren Y."/>
            <person name="Wang B."/>
            <person name="Wang S."/>
            <person name="Lu Y."/>
            <person name="Wu K."/>
            <person name="Fan W."/>
            <person name="Wang G."/>
        </authorList>
    </citation>
    <scope>NUCLEOTIDE SEQUENCE</scope>
    <source>
        <strain evidence="16">12Hb</strain>
    </source>
</reference>
<evidence type="ECO:0000256" key="6">
    <source>
        <dbReference type="ARBA" id="ARBA00022759"/>
    </source>
</evidence>
<evidence type="ECO:0000256" key="11">
    <source>
        <dbReference type="ARBA" id="ARBA00023204"/>
    </source>
</evidence>
<feature type="compositionally biased region" description="Low complexity" evidence="14">
    <location>
        <begin position="176"/>
        <end position="187"/>
    </location>
</feature>
<sequence length="684" mass="76597">MEESILLSSDSNPSSPLLLPPDLDLDLGIPKAKMSDICVSKHSGLESNVISSKPSSSWSSFEPIPSTSKCIPPLMIPNDGLKDSVSDDNDSFTWRSASLNFESRLSKSGMSSKTDVTDLNTHQPSDSDAGLSDFLSDSEKKPLVKKDENCQTNTLNLNDADECPKWVSVMDEDTDPPSSRSSSTIPPDQAPGALISSVSECSTIPPHRPPSLHSSDSASTLPPEAAHPTRCRNFEKRPSFHDISDSDSTGTVEAVPSTFPDEAVFKAFKYTPHDISLSEDESENPSCSSLSTLPPPLDDKSARLFATQSEPIFPDAHNISEFVSQLVNSPLLTTASSQPLPSQKGARSRVNAVDVLERKRLKELKIKEKQERAAESERLRRMKPGECMKYITVELDQSIVSEYPWAPAVVEILQTAGIKCRVDTSSDPCTVKWTREQADNMVPQQEKHILFLWSTEKLLTSVQYGTLSDSFAELKKKYTHFKMYFCVYGLHSYYRKFHKAKQRQNNTSAPPQRKRKSNYDIIPDQLEMELIALQIKYGISHKILNSPQDTAFFLQTITKSVAEMPFKMEKEKVEMERNWYAKGDSKKCVRIDKDFNGLRQLWLQHLSQFNLSSLDIAKSIAELYPTPLILYHAYRQCLSTKEKETMLQDIVVKRGPGGGGRRLGPELSRKISIMFCQEEDVPLD</sequence>
<evidence type="ECO:0000313" key="17">
    <source>
        <dbReference type="Proteomes" id="UP000466442"/>
    </source>
</evidence>
<keyword evidence="5" id="KW-0479">Metal-binding</keyword>
<dbReference type="PANTHER" id="PTHR21077:SF5">
    <property type="entry name" value="CROSSOVER JUNCTION ENDONUCLEASE MMS4"/>
    <property type="match status" value="1"/>
</dbReference>
<comment type="subcellular location">
    <subcellularLocation>
        <location evidence="2">Nucleus</location>
    </subcellularLocation>
</comment>
<evidence type="ECO:0000256" key="5">
    <source>
        <dbReference type="ARBA" id="ARBA00022723"/>
    </source>
</evidence>
<keyword evidence="8" id="KW-0378">Hydrolase</keyword>
<dbReference type="Proteomes" id="UP000466442">
    <property type="component" value="Unassembled WGS sequence"/>
</dbReference>
<comment type="similarity">
    <text evidence="3">Belongs to the EME1/MMS4 family.</text>
</comment>
<dbReference type="GO" id="GO:0008821">
    <property type="term" value="F:crossover junction DNA endonuclease activity"/>
    <property type="evidence" value="ECO:0007669"/>
    <property type="project" value="TreeGrafter"/>
</dbReference>
<dbReference type="EMBL" id="WIXP02000015">
    <property type="protein sequence ID" value="KAF6199027.1"/>
    <property type="molecule type" value="Genomic_DNA"/>
</dbReference>
<dbReference type="GO" id="GO:0003677">
    <property type="term" value="F:DNA binding"/>
    <property type="evidence" value="ECO:0007669"/>
    <property type="project" value="InterPro"/>
</dbReference>
<evidence type="ECO:0000259" key="15">
    <source>
        <dbReference type="Pfam" id="PF02732"/>
    </source>
</evidence>
<evidence type="ECO:0000256" key="7">
    <source>
        <dbReference type="ARBA" id="ARBA00022763"/>
    </source>
</evidence>
<dbReference type="InterPro" id="IPR033310">
    <property type="entry name" value="Mms4/EME1/EME2"/>
</dbReference>
<dbReference type="GO" id="GO:0031573">
    <property type="term" value="P:mitotic intra-S DNA damage checkpoint signaling"/>
    <property type="evidence" value="ECO:0007669"/>
    <property type="project" value="TreeGrafter"/>
</dbReference>
<name>A0A8S9WQV0_APOLU</name>
<evidence type="ECO:0000256" key="1">
    <source>
        <dbReference type="ARBA" id="ARBA00001946"/>
    </source>
</evidence>
<keyword evidence="17" id="KW-1185">Reference proteome</keyword>
<dbReference type="Gene3D" id="3.40.50.10130">
    <property type="match status" value="1"/>
</dbReference>
<evidence type="ECO:0000256" key="3">
    <source>
        <dbReference type="ARBA" id="ARBA00005313"/>
    </source>
</evidence>
<evidence type="ECO:0000256" key="12">
    <source>
        <dbReference type="ARBA" id="ARBA00023242"/>
    </source>
</evidence>
<dbReference type="GO" id="GO:0048476">
    <property type="term" value="C:Holliday junction resolvase complex"/>
    <property type="evidence" value="ECO:0007669"/>
    <property type="project" value="InterPro"/>
</dbReference>
<evidence type="ECO:0000256" key="2">
    <source>
        <dbReference type="ARBA" id="ARBA00004123"/>
    </source>
</evidence>
<comment type="caution">
    <text evidence="16">The sequence shown here is derived from an EMBL/GenBank/DDBJ whole genome shotgun (WGS) entry which is preliminary data.</text>
</comment>
<dbReference type="OrthoDB" id="343092at2759"/>
<keyword evidence="13" id="KW-0469">Meiosis</keyword>
<keyword evidence="10" id="KW-0233">DNA recombination</keyword>
<keyword evidence="12" id="KW-0539">Nucleus</keyword>
<dbReference type="AlphaFoldDB" id="A0A8S9WQV0"/>
<dbReference type="PANTHER" id="PTHR21077">
    <property type="entry name" value="EME1 PROTEIN"/>
    <property type="match status" value="1"/>
</dbReference>
<dbReference type="InterPro" id="IPR006166">
    <property type="entry name" value="ERCC4_domain"/>
</dbReference>
<gene>
    <name evidence="16" type="ORF">GE061_007050</name>
</gene>
<feature type="compositionally biased region" description="Basic and acidic residues" evidence="14">
    <location>
        <begin position="137"/>
        <end position="149"/>
    </location>
</feature>
<keyword evidence="9" id="KW-0460">Magnesium</keyword>
<dbReference type="GO" id="GO:0006302">
    <property type="term" value="P:double-strand break repair"/>
    <property type="evidence" value="ECO:0007669"/>
    <property type="project" value="TreeGrafter"/>
</dbReference>
<dbReference type="GO" id="GO:0031297">
    <property type="term" value="P:replication fork processing"/>
    <property type="evidence" value="ECO:0007669"/>
    <property type="project" value="TreeGrafter"/>
</dbReference>
<comment type="cofactor">
    <cofactor evidence="1">
        <name>Mg(2+)</name>
        <dbReference type="ChEBI" id="CHEBI:18420"/>
    </cofactor>
</comment>
<keyword evidence="6" id="KW-0255">Endonuclease</keyword>
<dbReference type="GO" id="GO:0000712">
    <property type="term" value="P:resolution of meiotic recombination intermediates"/>
    <property type="evidence" value="ECO:0007669"/>
    <property type="project" value="TreeGrafter"/>
</dbReference>
<evidence type="ECO:0000256" key="10">
    <source>
        <dbReference type="ARBA" id="ARBA00023172"/>
    </source>
</evidence>
<evidence type="ECO:0000256" key="14">
    <source>
        <dbReference type="SAM" id="MobiDB-lite"/>
    </source>
</evidence>
<evidence type="ECO:0000256" key="13">
    <source>
        <dbReference type="ARBA" id="ARBA00023254"/>
    </source>
</evidence>
<evidence type="ECO:0000256" key="9">
    <source>
        <dbReference type="ARBA" id="ARBA00022842"/>
    </source>
</evidence>
<feature type="compositionally biased region" description="Polar residues" evidence="14">
    <location>
        <begin position="105"/>
        <end position="126"/>
    </location>
</feature>
<organism evidence="16 17">
    <name type="scientific">Apolygus lucorum</name>
    <name type="common">Small green plant bug</name>
    <name type="synonym">Lygocoris lucorum</name>
    <dbReference type="NCBI Taxonomy" id="248454"/>
    <lineage>
        <taxon>Eukaryota</taxon>
        <taxon>Metazoa</taxon>
        <taxon>Ecdysozoa</taxon>
        <taxon>Arthropoda</taxon>
        <taxon>Hexapoda</taxon>
        <taxon>Insecta</taxon>
        <taxon>Pterygota</taxon>
        <taxon>Neoptera</taxon>
        <taxon>Paraneoptera</taxon>
        <taxon>Hemiptera</taxon>
        <taxon>Heteroptera</taxon>
        <taxon>Panheteroptera</taxon>
        <taxon>Cimicomorpha</taxon>
        <taxon>Miridae</taxon>
        <taxon>Mirini</taxon>
        <taxon>Apolygus</taxon>
    </lineage>
</organism>
<dbReference type="GO" id="GO:0046872">
    <property type="term" value="F:metal ion binding"/>
    <property type="evidence" value="ECO:0007669"/>
    <property type="project" value="UniProtKB-KW"/>
</dbReference>
<accession>A0A8S9WQV0</accession>
<dbReference type="GO" id="GO:0005634">
    <property type="term" value="C:nucleus"/>
    <property type="evidence" value="ECO:0007669"/>
    <property type="project" value="UniProtKB-SubCell"/>
</dbReference>